<dbReference type="GO" id="GO:0003700">
    <property type="term" value="F:DNA-binding transcription factor activity"/>
    <property type="evidence" value="ECO:0007669"/>
    <property type="project" value="InterPro"/>
</dbReference>
<dbReference type="SMART" id="SM00347">
    <property type="entry name" value="HTH_MARR"/>
    <property type="match status" value="1"/>
</dbReference>
<dbReference type="AlphaFoldDB" id="Q0G3M8"/>
<dbReference type="GO" id="GO:0003677">
    <property type="term" value="F:DNA binding"/>
    <property type="evidence" value="ECO:0007669"/>
    <property type="project" value="UniProtKB-KW"/>
</dbReference>
<evidence type="ECO:0000259" key="4">
    <source>
        <dbReference type="PROSITE" id="PS50995"/>
    </source>
</evidence>
<protein>
    <submittedName>
        <fullName evidence="5">Probable transcriptional regulator</fullName>
    </submittedName>
</protein>
<dbReference type="InterPro" id="IPR023187">
    <property type="entry name" value="Tscrpt_reg_MarR-type_CS"/>
</dbReference>
<dbReference type="SUPFAM" id="SSF46785">
    <property type="entry name" value="Winged helix' DNA-binding domain"/>
    <property type="match status" value="1"/>
</dbReference>
<reference evidence="5 6" key="1">
    <citation type="journal article" date="2010" name="J. Bacteriol.">
        <title>Genome sequence of Fulvimarina pelagi HTCC2506T, a Mn(II)-oxidizing alphaproteobacterium possessing an aerobic anoxygenic photosynthetic gene cluster and Xanthorhodopsin.</title>
        <authorList>
            <person name="Kang I."/>
            <person name="Oh H.M."/>
            <person name="Lim S.I."/>
            <person name="Ferriera S."/>
            <person name="Giovannoni S.J."/>
            <person name="Cho J.C."/>
        </authorList>
    </citation>
    <scope>NUCLEOTIDE SEQUENCE [LARGE SCALE GENOMIC DNA]</scope>
    <source>
        <strain evidence="5 6">HTCC2506</strain>
    </source>
</reference>
<dbReference type="InterPro" id="IPR036390">
    <property type="entry name" value="WH_DNA-bd_sf"/>
</dbReference>
<dbReference type="InterPro" id="IPR039422">
    <property type="entry name" value="MarR/SlyA-like"/>
</dbReference>
<dbReference type="STRING" id="217511.GCA_001463845_02842"/>
<accession>Q0G3M8</accession>
<evidence type="ECO:0000256" key="3">
    <source>
        <dbReference type="ARBA" id="ARBA00023163"/>
    </source>
</evidence>
<keyword evidence="2" id="KW-0238">DNA-binding</keyword>
<dbReference type="InterPro" id="IPR036388">
    <property type="entry name" value="WH-like_DNA-bd_sf"/>
</dbReference>
<dbReference type="Proteomes" id="UP000004310">
    <property type="component" value="Unassembled WGS sequence"/>
</dbReference>
<evidence type="ECO:0000313" key="5">
    <source>
        <dbReference type="EMBL" id="EAU41803.1"/>
    </source>
</evidence>
<organism evidence="5 6">
    <name type="scientific">Fulvimarina pelagi HTCC2506</name>
    <dbReference type="NCBI Taxonomy" id="314231"/>
    <lineage>
        <taxon>Bacteria</taxon>
        <taxon>Pseudomonadati</taxon>
        <taxon>Pseudomonadota</taxon>
        <taxon>Alphaproteobacteria</taxon>
        <taxon>Hyphomicrobiales</taxon>
        <taxon>Aurantimonadaceae</taxon>
        <taxon>Fulvimarina</taxon>
    </lineage>
</organism>
<dbReference type="GO" id="GO:0006950">
    <property type="term" value="P:response to stress"/>
    <property type="evidence" value="ECO:0007669"/>
    <property type="project" value="TreeGrafter"/>
</dbReference>
<keyword evidence="3" id="KW-0804">Transcription</keyword>
<sequence>MLTYFMNNPVANGSKLEQADAIVAEPLETLGAVDFRFIELMFFAYRQFTADADAILAAYGFGRAHHRILHFVNRSPGISIAEILDLLKITKQSLSRVLRQLIDEGFVAQLPGEEDRRQRRLYPTPKGRELTLELSRQQARRLDAAIVKIGPEGAGAVAHFLALLGGSEPPARTWLETRVWNEGPLA</sequence>
<dbReference type="PRINTS" id="PR00598">
    <property type="entry name" value="HTHMARR"/>
</dbReference>
<gene>
    <name evidence="5" type="ORF">FP2506_15259</name>
</gene>
<dbReference type="eggNOG" id="COG1846">
    <property type="taxonomic scope" value="Bacteria"/>
</dbReference>
<dbReference type="PANTHER" id="PTHR33164:SF44">
    <property type="entry name" value="TRANSCRIPTIONAL REGULATORY PROTEIN"/>
    <property type="match status" value="1"/>
</dbReference>
<evidence type="ECO:0000256" key="2">
    <source>
        <dbReference type="ARBA" id="ARBA00023125"/>
    </source>
</evidence>
<dbReference type="PROSITE" id="PS50995">
    <property type="entry name" value="HTH_MARR_2"/>
    <property type="match status" value="1"/>
</dbReference>
<name>Q0G3M8_9HYPH</name>
<feature type="domain" description="HTH marR-type" evidence="4">
    <location>
        <begin position="34"/>
        <end position="169"/>
    </location>
</feature>
<dbReference type="InterPro" id="IPR000835">
    <property type="entry name" value="HTH_MarR-typ"/>
</dbReference>
<comment type="caution">
    <text evidence="5">The sequence shown here is derived from an EMBL/GenBank/DDBJ whole genome shotgun (WGS) entry which is preliminary data.</text>
</comment>
<dbReference type="PROSITE" id="PS01117">
    <property type="entry name" value="HTH_MARR_1"/>
    <property type="match status" value="1"/>
</dbReference>
<evidence type="ECO:0000256" key="1">
    <source>
        <dbReference type="ARBA" id="ARBA00023015"/>
    </source>
</evidence>
<dbReference type="PANTHER" id="PTHR33164">
    <property type="entry name" value="TRANSCRIPTIONAL REGULATOR, MARR FAMILY"/>
    <property type="match status" value="1"/>
</dbReference>
<keyword evidence="1" id="KW-0805">Transcription regulation</keyword>
<dbReference type="Gene3D" id="1.10.10.10">
    <property type="entry name" value="Winged helix-like DNA-binding domain superfamily/Winged helix DNA-binding domain"/>
    <property type="match status" value="1"/>
</dbReference>
<dbReference type="Pfam" id="PF12802">
    <property type="entry name" value="MarR_2"/>
    <property type="match status" value="1"/>
</dbReference>
<dbReference type="HOGENOM" id="CLU_102087_0_0_5"/>
<keyword evidence="6" id="KW-1185">Reference proteome</keyword>
<dbReference type="EMBL" id="AATP01000002">
    <property type="protein sequence ID" value="EAU41803.1"/>
    <property type="molecule type" value="Genomic_DNA"/>
</dbReference>
<proteinExistence type="predicted"/>
<evidence type="ECO:0000313" key="6">
    <source>
        <dbReference type="Proteomes" id="UP000004310"/>
    </source>
</evidence>